<feature type="transmembrane region" description="Helical" evidence="1">
    <location>
        <begin position="214"/>
        <end position="232"/>
    </location>
</feature>
<dbReference type="EMBL" id="JABARZ010000032">
    <property type="protein sequence ID" value="NMD58329.1"/>
    <property type="molecule type" value="Genomic_DNA"/>
</dbReference>
<keyword evidence="1" id="KW-0472">Membrane</keyword>
<feature type="transmembrane region" description="Helical" evidence="1">
    <location>
        <begin position="191"/>
        <end position="209"/>
    </location>
</feature>
<name>A0ABX1LLY4_9ACTN</name>
<accession>A0ABX1LLY4</accession>
<feature type="transmembrane region" description="Helical" evidence="1">
    <location>
        <begin position="29"/>
        <end position="50"/>
    </location>
</feature>
<evidence type="ECO:0000313" key="4">
    <source>
        <dbReference type="Proteomes" id="UP000556611"/>
    </source>
</evidence>
<comment type="caution">
    <text evidence="3">The sequence shown here is derived from an EMBL/GenBank/DDBJ whole genome shotgun (WGS) entry which is preliminary data.</text>
</comment>
<sequence length="278" mass="29590">MCDAYTLYVWSGASPAGWSPSTGIDWSNLAFVAVTGTGSLAAGIIVTRTMPAPPADRCPSPIAWRRSWPRVWRTAVVYLAVMSTVAVFARSYILAPLLREHAPSTMPALSDTPLSTGPVRIAEVFQIAIYGGPFEEPVFVVLPLLGASLVALFLNQYGPAAIAARFLTYAVPAIVIVSMVGRTGIHLYQGADAAIAAAVWGAAACLLYLRWRSLGGLVLAHVTYNVIYVDVLRRIGSVALLTATTGVLVLGAAALGVYVLREHHRTTLTRPSLVDESK</sequence>
<feature type="transmembrane region" description="Helical" evidence="1">
    <location>
        <begin position="71"/>
        <end position="93"/>
    </location>
</feature>
<dbReference type="Pfam" id="PF02517">
    <property type="entry name" value="Rce1-like"/>
    <property type="match status" value="1"/>
</dbReference>
<feature type="transmembrane region" description="Helical" evidence="1">
    <location>
        <begin position="137"/>
        <end position="154"/>
    </location>
</feature>
<dbReference type="Proteomes" id="UP000556611">
    <property type="component" value="Unassembled WGS sequence"/>
</dbReference>
<feature type="transmembrane region" description="Helical" evidence="1">
    <location>
        <begin position="238"/>
        <end position="260"/>
    </location>
</feature>
<protein>
    <recommendedName>
        <fullName evidence="2">CAAX prenyl protease 2/Lysostaphin resistance protein A-like domain-containing protein</fullName>
    </recommendedName>
</protein>
<evidence type="ECO:0000313" key="3">
    <source>
        <dbReference type="EMBL" id="NMD58329.1"/>
    </source>
</evidence>
<keyword evidence="1" id="KW-0812">Transmembrane</keyword>
<proteinExistence type="predicted"/>
<evidence type="ECO:0000259" key="2">
    <source>
        <dbReference type="Pfam" id="PF02517"/>
    </source>
</evidence>
<keyword evidence="1" id="KW-1133">Transmembrane helix</keyword>
<reference evidence="3 4" key="1">
    <citation type="submission" date="2020-04" db="EMBL/GenBank/DDBJ databases">
        <title>MicrobeNet Type strains.</title>
        <authorList>
            <person name="Nicholson A.C."/>
        </authorList>
    </citation>
    <scope>NUCLEOTIDE SEQUENCE [LARGE SCALE GENOMIC DNA]</scope>
    <source>
        <strain evidence="3 4">ATCC BAA-330</strain>
    </source>
</reference>
<feature type="domain" description="CAAX prenyl protease 2/Lysostaphin resistance protein A-like" evidence="2">
    <location>
        <begin position="128"/>
        <end position="227"/>
    </location>
</feature>
<feature type="transmembrane region" description="Helical" evidence="1">
    <location>
        <begin position="166"/>
        <end position="185"/>
    </location>
</feature>
<dbReference type="InterPro" id="IPR003675">
    <property type="entry name" value="Rce1/LyrA-like_dom"/>
</dbReference>
<evidence type="ECO:0000256" key="1">
    <source>
        <dbReference type="SAM" id="Phobius"/>
    </source>
</evidence>
<keyword evidence="4" id="KW-1185">Reference proteome</keyword>
<organism evidence="3 4">
    <name type="scientific">Tsukamurella columbiensis</name>
    <dbReference type="NCBI Taxonomy" id="128509"/>
    <lineage>
        <taxon>Bacteria</taxon>
        <taxon>Bacillati</taxon>
        <taxon>Actinomycetota</taxon>
        <taxon>Actinomycetes</taxon>
        <taxon>Mycobacteriales</taxon>
        <taxon>Tsukamurellaceae</taxon>
        <taxon>Tsukamurella</taxon>
    </lineage>
</organism>
<gene>
    <name evidence="3" type="ORF">HHU10_22175</name>
</gene>